<evidence type="ECO:0000313" key="4">
    <source>
        <dbReference type="Proteomes" id="UP001274896"/>
    </source>
</evidence>
<dbReference type="Pfam" id="PF00078">
    <property type="entry name" value="RVT_1"/>
    <property type="match status" value="1"/>
</dbReference>
<organism evidence="3 4">
    <name type="scientific">Hemibagrus guttatus</name>
    <dbReference type="NCBI Taxonomy" id="175788"/>
    <lineage>
        <taxon>Eukaryota</taxon>
        <taxon>Metazoa</taxon>
        <taxon>Chordata</taxon>
        <taxon>Craniata</taxon>
        <taxon>Vertebrata</taxon>
        <taxon>Euteleostomi</taxon>
        <taxon>Actinopterygii</taxon>
        <taxon>Neopterygii</taxon>
        <taxon>Teleostei</taxon>
        <taxon>Ostariophysi</taxon>
        <taxon>Siluriformes</taxon>
        <taxon>Bagridae</taxon>
        <taxon>Hemibagrus</taxon>
    </lineage>
</organism>
<evidence type="ECO:0000313" key="3">
    <source>
        <dbReference type="EMBL" id="KAK3523840.1"/>
    </source>
</evidence>
<dbReference type="InterPro" id="IPR043502">
    <property type="entry name" value="DNA/RNA_pol_sf"/>
</dbReference>
<evidence type="ECO:0000259" key="2">
    <source>
        <dbReference type="PROSITE" id="PS50878"/>
    </source>
</evidence>
<name>A0AAE0QKR1_9TELE</name>
<dbReference type="CDD" id="cd01650">
    <property type="entry name" value="RT_nLTR_like"/>
    <property type="match status" value="1"/>
</dbReference>
<dbReference type="Proteomes" id="UP001274896">
    <property type="component" value="Unassembled WGS sequence"/>
</dbReference>
<proteinExistence type="predicted"/>
<sequence>MVSGVCVSPFMAEVIGKEIACRSSIDLEVGQNKCAQDPRKLHNIFSSLLNPPAPPSPSSLTAEDFASFYTEKIERICQTFTSLPTSPTSHNQHSATPSLTQLSTVAAEEVLQITRSCNPTTCPLDPIPSAMLQTISPDLLPFITTVINGSLTSGHVPTAFKKARVIPILKKPALDPSDISNYRPVSLLSFLSKILERVVCNQLSDYLMQNNLHDPNQSGFKAAHSTETALLAVTEKLHAARSAKLSSVLILLDLSAAFDTVNHKTLLSTLRSLGICGTAWEWFASYLDGRSYQVTWKGLTSAPRRLSTGVPQGSVLDTTASARISACLADISSWMTAHQLKLNPSKTELLIIPGDPSPAQDLAISLSNSMISPTASARNLGVTMDNQLSFSSHVTNVTRSCRFLLYNIRRIRPFLSTQATQVLVQSLVISRLDYCNSLLAGLPLNAIRPLQMIQNAAARLVFNLPKFSHITPLLRSLHWLPVAARIRFKTLMLAYKAKNGPAPSYLKALVTSRTAPRLLRSTSTARLVPPSLREKVLGVEEPDGLWEETVTQSGCEGPNASVPLSRQQGGEECM</sequence>
<gene>
    <name evidence="3" type="ORF">QTP70_010455</name>
</gene>
<protein>
    <recommendedName>
        <fullName evidence="2">Reverse transcriptase domain-containing protein</fullName>
    </recommendedName>
</protein>
<dbReference type="SUPFAM" id="SSF56672">
    <property type="entry name" value="DNA/RNA polymerases"/>
    <property type="match status" value="1"/>
</dbReference>
<keyword evidence="4" id="KW-1185">Reference proteome</keyword>
<accession>A0AAE0QKR1</accession>
<evidence type="ECO:0000256" key="1">
    <source>
        <dbReference type="SAM" id="MobiDB-lite"/>
    </source>
</evidence>
<reference evidence="3" key="1">
    <citation type="submission" date="2023-06" db="EMBL/GenBank/DDBJ databases">
        <title>Male Hemibagrus guttatus genome.</title>
        <authorList>
            <person name="Bian C."/>
        </authorList>
    </citation>
    <scope>NUCLEOTIDE SEQUENCE</scope>
    <source>
        <strain evidence="3">Male_cb2023</strain>
        <tissue evidence="3">Muscle</tissue>
    </source>
</reference>
<dbReference type="PROSITE" id="PS50878">
    <property type="entry name" value="RT_POL"/>
    <property type="match status" value="1"/>
</dbReference>
<feature type="region of interest" description="Disordered" evidence="1">
    <location>
        <begin position="550"/>
        <end position="574"/>
    </location>
</feature>
<dbReference type="InterPro" id="IPR000477">
    <property type="entry name" value="RT_dom"/>
</dbReference>
<feature type="domain" description="Reverse transcriptase" evidence="2">
    <location>
        <begin position="149"/>
        <end position="408"/>
    </location>
</feature>
<comment type="caution">
    <text evidence="3">The sequence shown here is derived from an EMBL/GenBank/DDBJ whole genome shotgun (WGS) entry which is preliminary data.</text>
</comment>
<dbReference type="EMBL" id="JAUCMX010000014">
    <property type="protein sequence ID" value="KAK3523840.1"/>
    <property type="molecule type" value="Genomic_DNA"/>
</dbReference>
<dbReference type="AlphaFoldDB" id="A0AAE0QKR1"/>
<dbReference type="PANTHER" id="PTHR33332">
    <property type="entry name" value="REVERSE TRANSCRIPTASE DOMAIN-CONTAINING PROTEIN"/>
    <property type="match status" value="1"/>
</dbReference>